<dbReference type="InterPro" id="IPR045844">
    <property type="entry name" value="RRM_Ist3-like"/>
</dbReference>
<evidence type="ECO:0000313" key="6">
    <source>
        <dbReference type="Proteomes" id="UP000789901"/>
    </source>
</evidence>
<keyword evidence="1 2" id="KW-0694">RNA-binding</keyword>
<protein>
    <submittedName>
        <fullName evidence="5">13036_t:CDS:1</fullName>
    </submittedName>
</protein>
<dbReference type="InterPro" id="IPR035979">
    <property type="entry name" value="RBD_domain_sf"/>
</dbReference>
<dbReference type="Proteomes" id="UP000789901">
    <property type="component" value="Unassembled WGS sequence"/>
</dbReference>
<sequence length="226" mass="25955">MPVTLPVTISRIDRQKMNVTKEIQRINSQEIERNISASASWHAQYKDSPYVFVANVPFDLTEGDLIAVFSQYGEILDIQLARDKSTGQSKGFAFLKYEDQRSTVLAVDNLNNIQLLGRTIRVDHASAETKDGRRRTGMNAAPQSIKGGCIIFSRITYYFYKVLILKYNVQDEGKSSDSDSEDEDEFADKFDPDDPMRDYLIKKLKKEKKKAKKRAKKEKKEKKSNR</sequence>
<comment type="caution">
    <text evidence="5">The sequence shown here is derived from an EMBL/GenBank/DDBJ whole genome shotgun (WGS) entry which is preliminary data.</text>
</comment>
<feature type="region of interest" description="Disordered" evidence="3">
    <location>
        <begin position="172"/>
        <end position="226"/>
    </location>
</feature>
<proteinExistence type="predicted"/>
<dbReference type="InterPro" id="IPR051847">
    <property type="entry name" value="RNA_proc/Spliceosome_comp"/>
</dbReference>
<dbReference type="InterPro" id="IPR000504">
    <property type="entry name" value="RRM_dom"/>
</dbReference>
<dbReference type="PANTHER" id="PTHR45880">
    <property type="entry name" value="RNA-BINDING MOTIF PROTEIN, X-LINKED 2"/>
    <property type="match status" value="1"/>
</dbReference>
<gene>
    <name evidence="5" type="ORF">GMARGA_LOCUS24886</name>
</gene>
<accession>A0ABN7W076</accession>
<name>A0ABN7W076_GIGMA</name>
<dbReference type="SMART" id="SM00360">
    <property type="entry name" value="RRM"/>
    <property type="match status" value="1"/>
</dbReference>
<feature type="compositionally biased region" description="Basic and acidic residues" evidence="3">
    <location>
        <begin position="187"/>
        <end position="201"/>
    </location>
</feature>
<dbReference type="InterPro" id="IPR012677">
    <property type="entry name" value="Nucleotide-bd_a/b_plait_sf"/>
</dbReference>
<dbReference type="Gene3D" id="3.30.70.330">
    <property type="match status" value="1"/>
</dbReference>
<dbReference type="Pfam" id="PF00076">
    <property type="entry name" value="RRM_1"/>
    <property type="match status" value="1"/>
</dbReference>
<evidence type="ECO:0000313" key="5">
    <source>
        <dbReference type="EMBL" id="CAG8809425.1"/>
    </source>
</evidence>
<organism evidence="5 6">
    <name type="scientific">Gigaspora margarita</name>
    <dbReference type="NCBI Taxonomy" id="4874"/>
    <lineage>
        <taxon>Eukaryota</taxon>
        <taxon>Fungi</taxon>
        <taxon>Fungi incertae sedis</taxon>
        <taxon>Mucoromycota</taxon>
        <taxon>Glomeromycotina</taxon>
        <taxon>Glomeromycetes</taxon>
        <taxon>Diversisporales</taxon>
        <taxon>Gigasporaceae</taxon>
        <taxon>Gigaspora</taxon>
    </lineage>
</organism>
<feature type="compositionally biased region" description="Basic residues" evidence="3">
    <location>
        <begin position="202"/>
        <end position="226"/>
    </location>
</feature>
<dbReference type="EMBL" id="CAJVQB010026864">
    <property type="protein sequence ID" value="CAG8809425.1"/>
    <property type="molecule type" value="Genomic_DNA"/>
</dbReference>
<dbReference type="SUPFAM" id="SSF54928">
    <property type="entry name" value="RNA-binding domain, RBD"/>
    <property type="match status" value="1"/>
</dbReference>
<dbReference type="PANTHER" id="PTHR45880:SF1">
    <property type="entry name" value="RNA-BINDING MOTIF PROTEIN, X-LINKED 2"/>
    <property type="match status" value="1"/>
</dbReference>
<reference evidence="5 6" key="1">
    <citation type="submission" date="2021-06" db="EMBL/GenBank/DDBJ databases">
        <authorList>
            <person name="Kallberg Y."/>
            <person name="Tangrot J."/>
            <person name="Rosling A."/>
        </authorList>
    </citation>
    <scope>NUCLEOTIDE SEQUENCE [LARGE SCALE GENOMIC DNA]</scope>
    <source>
        <strain evidence="5 6">120-4 pot B 10/14</strain>
    </source>
</reference>
<dbReference type="PROSITE" id="PS50102">
    <property type="entry name" value="RRM"/>
    <property type="match status" value="1"/>
</dbReference>
<feature type="domain" description="RRM" evidence="4">
    <location>
        <begin position="49"/>
        <end position="127"/>
    </location>
</feature>
<evidence type="ECO:0000256" key="3">
    <source>
        <dbReference type="SAM" id="MobiDB-lite"/>
    </source>
</evidence>
<evidence type="ECO:0000256" key="2">
    <source>
        <dbReference type="PROSITE-ProRule" id="PRU00176"/>
    </source>
</evidence>
<evidence type="ECO:0000256" key="1">
    <source>
        <dbReference type="ARBA" id="ARBA00022884"/>
    </source>
</evidence>
<dbReference type="CDD" id="cd12411">
    <property type="entry name" value="RRM_ist3_like"/>
    <property type="match status" value="1"/>
</dbReference>
<evidence type="ECO:0000259" key="4">
    <source>
        <dbReference type="PROSITE" id="PS50102"/>
    </source>
</evidence>
<keyword evidence="6" id="KW-1185">Reference proteome</keyword>